<comment type="caution">
    <text evidence="1">The sequence shown here is derived from an EMBL/GenBank/DDBJ whole genome shotgun (WGS) entry which is preliminary data.</text>
</comment>
<dbReference type="GO" id="GO:0050797">
    <property type="term" value="F:thymidylate synthase (FAD) activity"/>
    <property type="evidence" value="ECO:0007669"/>
    <property type="project" value="InterPro"/>
</dbReference>
<gene>
    <name evidence="1" type="ORF">BXU00_00445</name>
</gene>
<dbReference type="Pfam" id="PF02511">
    <property type="entry name" value="Thy1"/>
    <property type="match status" value="2"/>
</dbReference>
<dbReference type="PANTHER" id="PTHR34934">
    <property type="entry name" value="FLAVIN-DEPENDENT THYMIDYLATE SYNTHASE"/>
    <property type="match status" value="1"/>
</dbReference>
<protein>
    <recommendedName>
        <fullName evidence="3">Thymidylate synthase</fullName>
    </recommendedName>
</protein>
<name>A0A397WNA5_9ARCH</name>
<dbReference type="PANTHER" id="PTHR34934:SF1">
    <property type="entry name" value="FLAVIN-DEPENDENT THYMIDYLATE SYNTHASE"/>
    <property type="match status" value="1"/>
</dbReference>
<sequence length="449" mass="53232">MSLDNYLNVEIINIAPKYKRYDYDIITSIAAMTTESSRDFIGKLEKAEKENKFELYKDLVKNSIERGYASITTTPTVYLNIVGTRISDLFFTAIPFSSALVLSQRVVKPDRYYVPKEIGEVKLLDELLKFYWELVNRGIRPEVARRILPLSTPSHIFLQLPLESLSVINKYISIYQEYIPTEIETILNKIKESLKSDFLDAILNSPQFNFDIRSVFKPYESIEHGELKILKEDSYELNEFLDNIESLLNKLWKNRDRKLAWEVQQKIAENGFRYSLVLSFPCSIACYNELKRHRTIYIHPESIYSSIERAHKDYKNIYIPPEIKNREDLLERYLNLTYSAIEEYQRVKEKYGERFAVYLIPQNIIIRTIIKIDLNNLLNFFSFYRIRSCYTAEFEIREKVREIPNLIKNKKLRDLLIKDNLPISKCIIGYCPEPENRRCNIYKKLFNKE</sequence>
<organism evidence="1 2">
    <name type="scientific">Candidatus Nanoclepta minutus</name>
    <dbReference type="NCBI Taxonomy" id="1940235"/>
    <lineage>
        <taxon>Archaea</taxon>
        <taxon>Nanobdellota</taxon>
        <taxon>Candidatus Nanoclepta</taxon>
    </lineage>
</organism>
<evidence type="ECO:0000313" key="1">
    <source>
        <dbReference type="EMBL" id="RIB35564.1"/>
    </source>
</evidence>
<dbReference type="Gene3D" id="3.30.1360.170">
    <property type="match status" value="2"/>
</dbReference>
<dbReference type="GO" id="GO:0004799">
    <property type="term" value="F:thymidylate synthase activity"/>
    <property type="evidence" value="ECO:0007669"/>
    <property type="project" value="TreeGrafter"/>
</dbReference>
<evidence type="ECO:0000313" key="2">
    <source>
        <dbReference type="Proteomes" id="UP000266622"/>
    </source>
</evidence>
<dbReference type="GO" id="GO:0006231">
    <property type="term" value="P:dTMP biosynthetic process"/>
    <property type="evidence" value="ECO:0007669"/>
    <property type="project" value="InterPro"/>
</dbReference>
<dbReference type="SUPFAM" id="SSF69796">
    <property type="entry name" value="Thymidylate synthase-complementing protein Thy1"/>
    <property type="match status" value="2"/>
</dbReference>
<evidence type="ECO:0008006" key="3">
    <source>
        <dbReference type="Google" id="ProtNLM"/>
    </source>
</evidence>
<dbReference type="Proteomes" id="UP000266622">
    <property type="component" value="Unassembled WGS sequence"/>
</dbReference>
<reference evidence="1 2" key="1">
    <citation type="journal article" date="2018" name="Syst. Appl. Microbiol.">
        <title>A new symbiotic nanoarchaeote (Candidatus Nanoclepta minutus) and its host (Zestosphaera tikiterensis gen. nov., sp. nov.) from a New Zealand hot spring.</title>
        <authorList>
            <person name="St John E."/>
            <person name="Liu Y."/>
            <person name="Podar M."/>
            <person name="Stott M.B."/>
            <person name="Meneghin J."/>
            <person name="Chen Z."/>
            <person name="Lagutin K."/>
            <person name="Mitchell K."/>
            <person name="Reysenbach A.L."/>
        </authorList>
    </citation>
    <scope>NUCLEOTIDE SEQUENCE [LARGE SCALE GENOMIC DNA]</scope>
    <source>
        <strain evidence="1">NZ3</strain>
    </source>
</reference>
<dbReference type="GO" id="GO:0050660">
    <property type="term" value="F:flavin adenine dinucleotide binding"/>
    <property type="evidence" value="ECO:0007669"/>
    <property type="project" value="InterPro"/>
</dbReference>
<dbReference type="GO" id="GO:0070402">
    <property type="term" value="F:NADPH binding"/>
    <property type="evidence" value="ECO:0007669"/>
    <property type="project" value="TreeGrafter"/>
</dbReference>
<dbReference type="EMBL" id="MWMI01000001">
    <property type="protein sequence ID" value="RIB35564.1"/>
    <property type="molecule type" value="Genomic_DNA"/>
</dbReference>
<dbReference type="AlphaFoldDB" id="A0A397WNA5"/>
<dbReference type="InterPro" id="IPR003669">
    <property type="entry name" value="Thymidylate_synthase_ThyX"/>
</dbReference>
<proteinExistence type="predicted"/>
<dbReference type="InterPro" id="IPR036098">
    <property type="entry name" value="Thymidylate_synthase_ThyX_sf"/>
</dbReference>
<accession>A0A397WNA5</accession>